<feature type="transmembrane region" description="Helical" evidence="2">
    <location>
        <begin position="66"/>
        <end position="86"/>
    </location>
</feature>
<gene>
    <name evidence="3" type="ORF">SSS_1770</name>
</gene>
<protein>
    <submittedName>
        <fullName evidence="3 4">Uncharacterized protein</fullName>
    </submittedName>
</protein>
<proteinExistence type="predicted"/>
<evidence type="ECO:0000313" key="3">
    <source>
        <dbReference type="EMBL" id="KAF7494520.1"/>
    </source>
</evidence>
<evidence type="ECO:0000256" key="1">
    <source>
        <dbReference type="SAM" id="MobiDB-lite"/>
    </source>
</evidence>
<evidence type="ECO:0000256" key="2">
    <source>
        <dbReference type="SAM" id="Phobius"/>
    </source>
</evidence>
<dbReference type="EnsemblMetazoa" id="SSS_1770s_mrna">
    <property type="protein sequence ID" value="KAF7494520.1"/>
    <property type="gene ID" value="SSS_1770"/>
</dbReference>
<dbReference type="EMBL" id="WVUK01000053">
    <property type="protein sequence ID" value="KAF7494520.1"/>
    <property type="molecule type" value="Genomic_DNA"/>
</dbReference>
<keyword evidence="2" id="KW-0472">Membrane</keyword>
<evidence type="ECO:0000313" key="5">
    <source>
        <dbReference type="Proteomes" id="UP000070412"/>
    </source>
</evidence>
<keyword evidence="2" id="KW-0812">Transmembrane</keyword>
<reference evidence="3" key="2">
    <citation type="submission" date="2020-01" db="EMBL/GenBank/DDBJ databases">
        <authorList>
            <person name="Korhonen P.K.K."/>
            <person name="Guangxu M.G."/>
            <person name="Wang T.W."/>
            <person name="Stroehlein A.J.S."/>
            <person name="Young N.D."/>
            <person name="Ang C.-S.A."/>
            <person name="Fernando D.W.F."/>
            <person name="Lu H.L."/>
            <person name="Taylor S.T."/>
            <person name="Ehtesham M.E.M."/>
            <person name="Najaraj S.H.N."/>
            <person name="Harsha G.H.G."/>
            <person name="Madugundu A.M."/>
            <person name="Renuse S.R."/>
            <person name="Holt D.H."/>
            <person name="Pandey A.P."/>
            <person name="Papenfuss A.P."/>
            <person name="Gasser R.B.G."/>
            <person name="Fischer K.F."/>
        </authorList>
    </citation>
    <scope>NUCLEOTIDE SEQUENCE</scope>
    <source>
        <strain evidence="3">SSS_KF_BRIS2020</strain>
    </source>
</reference>
<sequence length="313" mass="37179">MNDLEHLDFDSLTNIYLESIQVAKKMTFTVRFLEFFFRYLTLYHGFVCIVLGLYLSIMIYLHKPPLIMILCEIIFSILFITLYRLLITFTWKMITWIVLLRQYFCSLYEENYRLICKNLAPIRIRLFMDTEKFLRLRKKKMLHFLRQHIFITDRLNRTNSIWSVCNIVNIVYNLPTNILFINLLIYDTKISMRFIVKACIAFLHCIFLLFIMLILPGINKNAHSSFHLLAWLFASNRFVFSRIKLKIVSIFESLSSDRKPIGIGFGGKAIINLDIVKYPYELEMVSKFLPKDSPENKQNYSGERKKEHETGKG</sequence>
<feature type="transmembrane region" description="Helical" evidence="2">
    <location>
        <begin position="194"/>
        <end position="218"/>
    </location>
</feature>
<dbReference type="Proteomes" id="UP000070412">
    <property type="component" value="Unassembled WGS sequence"/>
</dbReference>
<reference evidence="5" key="1">
    <citation type="journal article" date="2020" name="PLoS Negl. Trop. Dis.">
        <title>High-quality nuclear genome for Sarcoptes scabiei-A critical resource for a neglected parasite.</title>
        <authorList>
            <person name="Korhonen P.K."/>
            <person name="Gasser R.B."/>
            <person name="Ma G."/>
            <person name="Wang T."/>
            <person name="Stroehlein A.J."/>
            <person name="Young N.D."/>
            <person name="Ang C.S."/>
            <person name="Fernando D.D."/>
            <person name="Lu H.C."/>
            <person name="Taylor S."/>
            <person name="Reynolds S.L."/>
            <person name="Mofiz E."/>
            <person name="Najaraj S.H."/>
            <person name="Gowda H."/>
            <person name="Madugundu A."/>
            <person name="Renuse S."/>
            <person name="Holt D."/>
            <person name="Pandey A."/>
            <person name="Papenfuss A.T."/>
            <person name="Fischer K."/>
        </authorList>
    </citation>
    <scope>NUCLEOTIDE SEQUENCE [LARGE SCALE GENOMIC DNA]</scope>
</reference>
<organism evidence="3">
    <name type="scientific">Sarcoptes scabiei</name>
    <name type="common">Itch mite</name>
    <name type="synonym">Acarus scabiei</name>
    <dbReference type="NCBI Taxonomy" id="52283"/>
    <lineage>
        <taxon>Eukaryota</taxon>
        <taxon>Metazoa</taxon>
        <taxon>Ecdysozoa</taxon>
        <taxon>Arthropoda</taxon>
        <taxon>Chelicerata</taxon>
        <taxon>Arachnida</taxon>
        <taxon>Acari</taxon>
        <taxon>Acariformes</taxon>
        <taxon>Sarcoptiformes</taxon>
        <taxon>Astigmata</taxon>
        <taxon>Psoroptidia</taxon>
        <taxon>Sarcoptoidea</taxon>
        <taxon>Sarcoptidae</taxon>
        <taxon>Sarcoptinae</taxon>
        <taxon>Sarcoptes</taxon>
    </lineage>
</organism>
<feature type="region of interest" description="Disordered" evidence="1">
    <location>
        <begin position="291"/>
        <end position="313"/>
    </location>
</feature>
<dbReference type="AlphaFoldDB" id="A0A834VG64"/>
<evidence type="ECO:0000313" key="4">
    <source>
        <dbReference type="EnsemblMetazoa" id="KAF7494520.1"/>
    </source>
</evidence>
<feature type="compositionally biased region" description="Basic and acidic residues" evidence="1">
    <location>
        <begin position="302"/>
        <end position="313"/>
    </location>
</feature>
<reference evidence="4" key="3">
    <citation type="submission" date="2022-06" db="UniProtKB">
        <authorList>
            <consortium name="EnsemblMetazoa"/>
        </authorList>
    </citation>
    <scope>IDENTIFICATION</scope>
</reference>
<feature type="transmembrane region" description="Helical" evidence="2">
    <location>
        <begin position="35"/>
        <end position="60"/>
    </location>
</feature>
<accession>A0A834VG64</accession>
<name>A0A834VG64_SARSC</name>
<keyword evidence="2" id="KW-1133">Transmembrane helix</keyword>
<keyword evidence="5" id="KW-1185">Reference proteome</keyword>